<protein>
    <recommendedName>
        <fullName evidence="3">Solute-binding protein family 3/N-terminal domain-containing protein</fullName>
    </recommendedName>
</protein>
<evidence type="ECO:0008006" key="3">
    <source>
        <dbReference type="Google" id="ProtNLM"/>
    </source>
</evidence>
<dbReference type="HOGENOM" id="CLU_1073246_0_0_0"/>
<feature type="signal peptide" evidence="1">
    <location>
        <begin position="1"/>
        <end position="16"/>
    </location>
</feature>
<dbReference type="EMBL" id="CP000473">
    <property type="protein sequence ID" value="ABJ84415.1"/>
    <property type="molecule type" value="Genomic_DNA"/>
</dbReference>
<reference evidence="2" key="1">
    <citation type="submission" date="2006-10" db="EMBL/GenBank/DDBJ databases">
        <title>Complete sequence of Solibacter usitatus Ellin6076.</title>
        <authorList>
            <consortium name="US DOE Joint Genome Institute"/>
            <person name="Copeland A."/>
            <person name="Lucas S."/>
            <person name="Lapidus A."/>
            <person name="Barry K."/>
            <person name="Detter J.C."/>
            <person name="Glavina del Rio T."/>
            <person name="Hammon N."/>
            <person name="Israni S."/>
            <person name="Dalin E."/>
            <person name="Tice H."/>
            <person name="Pitluck S."/>
            <person name="Thompson L.S."/>
            <person name="Brettin T."/>
            <person name="Bruce D."/>
            <person name="Han C."/>
            <person name="Tapia R."/>
            <person name="Gilna P."/>
            <person name="Schmutz J."/>
            <person name="Larimer F."/>
            <person name="Land M."/>
            <person name="Hauser L."/>
            <person name="Kyrpides N."/>
            <person name="Mikhailova N."/>
            <person name="Janssen P.H."/>
            <person name="Kuske C.R."/>
            <person name="Richardson P."/>
        </authorList>
    </citation>
    <scope>NUCLEOTIDE SEQUENCE</scope>
    <source>
        <strain evidence="2">Ellin6076</strain>
    </source>
</reference>
<feature type="chain" id="PRO_5004162843" description="Solute-binding protein family 3/N-terminal domain-containing protein" evidence="1">
    <location>
        <begin position="17"/>
        <end position="259"/>
    </location>
</feature>
<organism evidence="2">
    <name type="scientific">Solibacter usitatus (strain Ellin6076)</name>
    <dbReference type="NCBI Taxonomy" id="234267"/>
    <lineage>
        <taxon>Bacteria</taxon>
        <taxon>Pseudomonadati</taxon>
        <taxon>Acidobacteriota</taxon>
        <taxon>Terriglobia</taxon>
        <taxon>Bryobacterales</taxon>
        <taxon>Solibacteraceae</taxon>
        <taxon>Candidatus Solibacter</taxon>
    </lineage>
</organism>
<dbReference type="eggNOG" id="ENOG5032W02">
    <property type="taxonomic scope" value="Bacteria"/>
</dbReference>
<sequence length="259" mass="28255" precursor="true">MRICLLAAMLAGSAAAQSLTDPPTIVQFVRKPGISGASLKPYAEAGAALNVVGMAAVTGLPETWLVECHYSFASVENLDQRVAAATPVRPSADASDPAQDDVLAPSRTMLSLYRPNWSYRADQAIRAFPRARYFQVSIFRIRPGTEADFSELIRLRRASADVINLDRPELAYQVISGAPSGTIIFLSPIQTLRNFDEGVNPVPVFAEGLAAAKAKDGSKLAADTEISREHLIFRVEPRISYVSSDFADVDPEFWRSKKR</sequence>
<dbReference type="KEGG" id="sus:Acid_3442"/>
<dbReference type="AlphaFoldDB" id="Q021H4"/>
<name>Q021H4_SOLUE</name>
<proteinExistence type="predicted"/>
<gene>
    <name evidence="2" type="ordered locus">Acid_3442</name>
</gene>
<dbReference type="OrthoDB" id="114906at2"/>
<keyword evidence="1" id="KW-0732">Signal</keyword>
<accession>Q021H4</accession>
<evidence type="ECO:0000313" key="2">
    <source>
        <dbReference type="EMBL" id="ABJ84415.1"/>
    </source>
</evidence>
<dbReference type="InParanoid" id="Q021H4"/>
<evidence type="ECO:0000256" key="1">
    <source>
        <dbReference type="SAM" id="SignalP"/>
    </source>
</evidence>